<proteinExistence type="inferred from homology"/>
<dbReference type="GO" id="GO:0005730">
    <property type="term" value="C:nucleolus"/>
    <property type="evidence" value="ECO:0007669"/>
    <property type="project" value="UniProtKB-SubCell"/>
</dbReference>
<feature type="compositionally biased region" description="Basic residues" evidence="8">
    <location>
        <begin position="68"/>
        <end position="83"/>
    </location>
</feature>
<keyword evidence="5 7" id="KW-0804">Transcription</keyword>
<evidence type="ECO:0000256" key="1">
    <source>
        <dbReference type="ARBA" id="ARBA00002711"/>
    </source>
</evidence>
<feature type="compositionally biased region" description="Polar residues" evidence="8">
    <location>
        <begin position="143"/>
        <end position="155"/>
    </location>
</feature>
<feature type="compositionally biased region" description="Basic and acidic residues" evidence="8">
    <location>
        <begin position="163"/>
        <end position="179"/>
    </location>
</feature>
<accession>A0A1G4J9E6</accession>
<dbReference type="InterPro" id="IPR031404">
    <property type="entry name" value="Rrt14"/>
</dbReference>
<name>A0A1G4J9E6_9SACH</name>
<feature type="region of interest" description="Disordered" evidence="8">
    <location>
        <begin position="143"/>
        <end position="200"/>
    </location>
</feature>
<keyword evidence="6 7" id="KW-0539">Nucleus</keyword>
<reference evidence="10" key="1">
    <citation type="submission" date="2016-03" db="EMBL/GenBank/DDBJ databases">
        <authorList>
            <person name="Devillers Hugo."/>
        </authorList>
    </citation>
    <scope>NUCLEOTIDE SEQUENCE [LARGE SCALE GENOMIC DNA]</scope>
</reference>
<sequence>MNKVSSRNQATAVVNNVLSQILPGCAKIDGNTSRPSRSKRASKGSKAQLISQNLKNAARVREQDAHGIKKKELKKRKKQIKAKLAHEDKMDQNAKLQILQKHQEQGTLTQKERKFLNKVIGRNVRDLKSWDMEGEETLSELQESILDSRSKQGSARSKKGRKDFREAQSSKAQTSDHRYAGLTPGLAPVGLSDEEESDGE</sequence>
<protein>
    <recommendedName>
        <fullName evidence="7">Regulator of rDNA transcription 14</fullName>
    </recommendedName>
</protein>
<comment type="similarity">
    <text evidence="3 7">Belongs to the RRT14 family.</text>
</comment>
<evidence type="ECO:0000256" key="8">
    <source>
        <dbReference type="SAM" id="MobiDB-lite"/>
    </source>
</evidence>
<dbReference type="Pfam" id="PF17075">
    <property type="entry name" value="RRT14"/>
    <property type="match status" value="1"/>
</dbReference>
<evidence type="ECO:0000313" key="10">
    <source>
        <dbReference type="Proteomes" id="UP000191144"/>
    </source>
</evidence>
<evidence type="ECO:0000256" key="4">
    <source>
        <dbReference type="ARBA" id="ARBA00023015"/>
    </source>
</evidence>
<dbReference type="Proteomes" id="UP000191144">
    <property type="component" value="Chromosome D"/>
</dbReference>
<keyword evidence="4 7" id="KW-0805">Transcription regulation</keyword>
<evidence type="ECO:0000256" key="6">
    <source>
        <dbReference type="ARBA" id="ARBA00023242"/>
    </source>
</evidence>
<feature type="region of interest" description="Disordered" evidence="8">
    <location>
        <begin position="26"/>
        <end position="95"/>
    </location>
</feature>
<evidence type="ECO:0000256" key="2">
    <source>
        <dbReference type="ARBA" id="ARBA00004604"/>
    </source>
</evidence>
<evidence type="ECO:0000256" key="7">
    <source>
        <dbReference type="RuleBase" id="RU362137"/>
    </source>
</evidence>
<dbReference type="OrthoDB" id="4069371at2759"/>
<evidence type="ECO:0000256" key="3">
    <source>
        <dbReference type="ARBA" id="ARBA00007142"/>
    </source>
</evidence>
<gene>
    <name evidence="7" type="primary">RRT14</name>
    <name evidence="9" type="ORF">LAME_0D06018G</name>
</gene>
<keyword evidence="10" id="KW-1185">Reference proteome</keyword>
<dbReference type="AlphaFoldDB" id="A0A1G4J9E6"/>
<evidence type="ECO:0000313" key="9">
    <source>
        <dbReference type="EMBL" id="SCU86411.1"/>
    </source>
</evidence>
<evidence type="ECO:0000256" key="5">
    <source>
        <dbReference type="ARBA" id="ARBA00023163"/>
    </source>
</evidence>
<organism evidence="9 10">
    <name type="scientific">Lachancea meyersii CBS 8951</name>
    <dbReference type="NCBI Taxonomy" id="1266667"/>
    <lineage>
        <taxon>Eukaryota</taxon>
        <taxon>Fungi</taxon>
        <taxon>Dikarya</taxon>
        <taxon>Ascomycota</taxon>
        <taxon>Saccharomycotina</taxon>
        <taxon>Saccharomycetes</taxon>
        <taxon>Saccharomycetales</taxon>
        <taxon>Saccharomycetaceae</taxon>
        <taxon>Lachancea</taxon>
    </lineage>
</organism>
<comment type="function">
    <text evidence="1 7">Involved in ribosome biogenesis, probably through modulation of rDNA transcription.</text>
</comment>
<dbReference type="EMBL" id="LT598482">
    <property type="protein sequence ID" value="SCU86411.1"/>
    <property type="molecule type" value="Genomic_DNA"/>
</dbReference>
<comment type="subcellular location">
    <subcellularLocation>
        <location evidence="2 7">Nucleus</location>
        <location evidence="2 7">Nucleolus</location>
    </subcellularLocation>
</comment>